<dbReference type="GO" id="GO:0015628">
    <property type="term" value="P:protein secretion by the type II secretion system"/>
    <property type="evidence" value="ECO:0007669"/>
    <property type="project" value="InterPro"/>
</dbReference>
<gene>
    <name evidence="12" type="ORF">SAMN04488509_10115</name>
</gene>
<evidence type="ECO:0000313" key="12">
    <source>
        <dbReference type="EMBL" id="SDD06204.1"/>
    </source>
</evidence>
<keyword evidence="9 10" id="KW-0472">Membrane</keyword>
<evidence type="ECO:0000256" key="5">
    <source>
        <dbReference type="ARBA" id="ARBA00022519"/>
    </source>
</evidence>
<dbReference type="RefSeq" id="WP_091237428.1">
    <property type="nucleotide sequence ID" value="NZ_FNAG01000001.1"/>
</dbReference>
<dbReference type="GO" id="GO:0015627">
    <property type="term" value="C:type II protein secretion system complex"/>
    <property type="evidence" value="ECO:0007669"/>
    <property type="project" value="InterPro"/>
</dbReference>
<dbReference type="OrthoDB" id="6120808at2"/>
<evidence type="ECO:0000256" key="11">
    <source>
        <dbReference type="SAM" id="Phobius"/>
    </source>
</evidence>
<evidence type="ECO:0000313" key="13">
    <source>
        <dbReference type="Proteomes" id="UP000199603"/>
    </source>
</evidence>
<evidence type="ECO:0000256" key="7">
    <source>
        <dbReference type="ARBA" id="ARBA00022927"/>
    </source>
</evidence>
<dbReference type="STRING" id="265719.SAMN04488509_10115"/>
<dbReference type="InterPro" id="IPR023229">
    <property type="entry name" value="T2SS_M_periplasmic_sf"/>
</dbReference>
<evidence type="ECO:0000256" key="1">
    <source>
        <dbReference type="ARBA" id="ARBA00004377"/>
    </source>
</evidence>
<dbReference type="SUPFAM" id="SSF103054">
    <property type="entry name" value="General secretion pathway protein M, EpsM"/>
    <property type="match status" value="1"/>
</dbReference>
<reference evidence="12 13" key="1">
    <citation type="submission" date="2016-10" db="EMBL/GenBank/DDBJ databases">
        <authorList>
            <person name="de Groot N.N."/>
        </authorList>
    </citation>
    <scope>NUCLEOTIDE SEQUENCE [LARGE SCALE GENOMIC DNA]</scope>
    <source>
        <strain evidence="12 13">DSM 16957</strain>
    </source>
</reference>
<keyword evidence="13" id="KW-1185">Reference proteome</keyword>
<dbReference type="Proteomes" id="UP000199603">
    <property type="component" value="Unassembled WGS sequence"/>
</dbReference>
<evidence type="ECO:0000256" key="9">
    <source>
        <dbReference type="ARBA" id="ARBA00023136"/>
    </source>
</evidence>
<organism evidence="12 13">
    <name type="scientific">Aquimonas voraii</name>
    <dbReference type="NCBI Taxonomy" id="265719"/>
    <lineage>
        <taxon>Bacteria</taxon>
        <taxon>Pseudomonadati</taxon>
        <taxon>Pseudomonadota</taxon>
        <taxon>Gammaproteobacteria</taxon>
        <taxon>Lysobacterales</taxon>
        <taxon>Lysobacteraceae</taxon>
        <taxon>Aquimonas</taxon>
    </lineage>
</organism>
<keyword evidence="4 10" id="KW-1003">Cell membrane</keyword>
<comment type="similarity">
    <text evidence="2 10">Belongs to the GSP M family.</text>
</comment>
<dbReference type="GO" id="GO:0005886">
    <property type="term" value="C:plasma membrane"/>
    <property type="evidence" value="ECO:0007669"/>
    <property type="project" value="UniProtKB-SubCell"/>
</dbReference>
<dbReference type="InterPro" id="IPR007690">
    <property type="entry name" value="T2SS_GspM"/>
</dbReference>
<accession>A0A1G6RPB8</accession>
<dbReference type="Pfam" id="PF04612">
    <property type="entry name" value="T2SSM"/>
    <property type="match status" value="1"/>
</dbReference>
<keyword evidence="7 10" id="KW-0653">Protein transport</keyword>
<protein>
    <recommendedName>
        <fullName evidence="10">Type II secretion system protein M</fullName>
        <shortName evidence="10">T2SS protein M</shortName>
    </recommendedName>
    <alternativeName>
        <fullName evidence="10">General secretion pathway protein M</fullName>
    </alternativeName>
</protein>
<evidence type="ECO:0000256" key="3">
    <source>
        <dbReference type="ARBA" id="ARBA00022448"/>
    </source>
</evidence>
<dbReference type="AlphaFoldDB" id="A0A1G6RPB8"/>
<feature type="transmembrane region" description="Helical" evidence="11">
    <location>
        <begin position="15"/>
        <end position="34"/>
    </location>
</feature>
<keyword evidence="5 10" id="KW-0997">Cell inner membrane</keyword>
<sequence>MKGWWLGLSDRDRRVLTIGGVLAALLLLYALAWLPLQRSREALRVQAAAQDASYRWMQAAAPEVQRLRAAGVGQQAADGRSLLARADAGARESGLGTSLLRVEPVAEGQIRMVFQQVGFDALLAWLEPFARSQGLRVSEFNVQTTGASGQVDARIGLEERR</sequence>
<comment type="function">
    <text evidence="10">Inner membrane component of the type II secretion system required for the energy-dependent secretion of extracellular factors such as proteases and toxins from the periplasm.</text>
</comment>
<proteinExistence type="inferred from homology"/>
<name>A0A1G6RPB8_9GAMM</name>
<dbReference type="EMBL" id="FNAG01000001">
    <property type="protein sequence ID" value="SDD06204.1"/>
    <property type="molecule type" value="Genomic_DNA"/>
</dbReference>
<evidence type="ECO:0000256" key="8">
    <source>
        <dbReference type="ARBA" id="ARBA00022989"/>
    </source>
</evidence>
<evidence type="ECO:0000256" key="2">
    <source>
        <dbReference type="ARBA" id="ARBA00010637"/>
    </source>
</evidence>
<evidence type="ECO:0000256" key="6">
    <source>
        <dbReference type="ARBA" id="ARBA00022692"/>
    </source>
</evidence>
<comment type="subcellular location">
    <subcellularLocation>
        <location evidence="1">Cell inner membrane</location>
        <topology evidence="1">Single-pass membrane protein</topology>
    </subcellularLocation>
</comment>
<keyword evidence="3 10" id="KW-0813">Transport</keyword>
<dbReference type="Gene3D" id="3.30.1360.100">
    <property type="entry name" value="General secretion pathway protein M, EpsM"/>
    <property type="match status" value="1"/>
</dbReference>
<dbReference type="PIRSF" id="PIRSF006291">
    <property type="entry name" value="GspM"/>
    <property type="match status" value="1"/>
</dbReference>
<keyword evidence="8 11" id="KW-1133">Transmembrane helix</keyword>
<evidence type="ECO:0000256" key="4">
    <source>
        <dbReference type="ARBA" id="ARBA00022475"/>
    </source>
</evidence>
<keyword evidence="6 11" id="KW-0812">Transmembrane</keyword>
<evidence type="ECO:0000256" key="10">
    <source>
        <dbReference type="PIRNR" id="PIRNR006291"/>
    </source>
</evidence>